<proteinExistence type="predicted"/>
<organism evidence="2">
    <name type="scientific">candidate division CPR3 bacterium</name>
    <dbReference type="NCBI Taxonomy" id="2268181"/>
    <lineage>
        <taxon>Bacteria</taxon>
        <taxon>Bacteria division CPR3</taxon>
    </lineage>
</organism>
<comment type="caution">
    <text evidence="2">The sequence shown here is derived from an EMBL/GenBank/DDBJ whole genome shotgun (WGS) entry which is preliminary data.</text>
</comment>
<reference evidence="2" key="1">
    <citation type="journal article" date="2020" name="mSystems">
        <title>Genome- and Community-Level Interaction Insights into Carbon Utilization and Element Cycling Functions of Hydrothermarchaeota in Hydrothermal Sediment.</title>
        <authorList>
            <person name="Zhou Z."/>
            <person name="Liu Y."/>
            <person name="Xu W."/>
            <person name="Pan J."/>
            <person name="Luo Z.H."/>
            <person name="Li M."/>
        </authorList>
    </citation>
    <scope>NUCLEOTIDE SEQUENCE [LARGE SCALE GENOMIC DNA]</scope>
    <source>
        <strain evidence="2">SpSt-579</strain>
    </source>
</reference>
<dbReference type="Pfam" id="PF01966">
    <property type="entry name" value="HD"/>
    <property type="match status" value="1"/>
</dbReference>
<sequence length="189" mass="21981">MTSEQKLEQIRKIVKEASEKSDNYFGATAYSYHIVPVVKYSLLLAERLKADKEIIELSALLHDYSSLVSKDFYEEHHIHSSRLAEEILKKFNYPKETIEKVKYCIFTHRASKEIKRESLEAKIVASANAMSHFSDVNSLFYLAFIIHKLDIEKGTKFVLTKLENSWKKVMPEGRAIIKEKYDAIKSLFE</sequence>
<dbReference type="InterPro" id="IPR003607">
    <property type="entry name" value="HD/PDEase_dom"/>
</dbReference>
<dbReference type="InterPro" id="IPR006674">
    <property type="entry name" value="HD_domain"/>
</dbReference>
<protein>
    <submittedName>
        <fullName evidence="2">HD domain-containing protein</fullName>
    </submittedName>
</protein>
<dbReference type="Gene3D" id="1.10.3210.10">
    <property type="entry name" value="Hypothetical protein af1432"/>
    <property type="match status" value="1"/>
</dbReference>
<evidence type="ECO:0000313" key="2">
    <source>
        <dbReference type="EMBL" id="HGT71214.1"/>
    </source>
</evidence>
<accession>A0A7C4M2P3</accession>
<dbReference type="AlphaFoldDB" id="A0A7C4M2P3"/>
<dbReference type="SUPFAM" id="SSF109604">
    <property type="entry name" value="HD-domain/PDEase-like"/>
    <property type="match status" value="1"/>
</dbReference>
<name>A0A7C4M2P3_UNCC3</name>
<dbReference type="EMBL" id="DSYQ01000014">
    <property type="protein sequence ID" value="HGT71221.1"/>
    <property type="molecule type" value="Genomic_DNA"/>
</dbReference>
<dbReference type="CDD" id="cd00077">
    <property type="entry name" value="HDc"/>
    <property type="match status" value="1"/>
</dbReference>
<gene>
    <name evidence="2" type="ORF">ENT43_03075</name>
    <name evidence="3" type="ORF">ENT43_03110</name>
</gene>
<evidence type="ECO:0000259" key="1">
    <source>
        <dbReference type="Pfam" id="PF01966"/>
    </source>
</evidence>
<dbReference type="EMBL" id="DSYQ01000014">
    <property type="protein sequence ID" value="HGT71214.1"/>
    <property type="molecule type" value="Genomic_DNA"/>
</dbReference>
<feature type="domain" description="HD" evidence="1">
    <location>
        <begin position="31"/>
        <end position="128"/>
    </location>
</feature>
<evidence type="ECO:0000313" key="3">
    <source>
        <dbReference type="EMBL" id="HGT71221.1"/>
    </source>
</evidence>